<dbReference type="InterPro" id="IPR050759">
    <property type="entry name" value="Serine_protease_kringle"/>
</dbReference>
<evidence type="ECO:0000256" key="7">
    <source>
        <dbReference type="ARBA" id="ARBA00023136"/>
    </source>
</evidence>
<evidence type="ECO:0000256" key="9">
    <source>
        <dbReference type="ARBA" id="ARBA00023180"/>
    </source>
</evidence>
<dbReference type="InterPro" id="IPR013806">
    <property type="entry name" value="Kringle-like"/>
</dbReference>
<protein>
    <recommendedName>
        <fullName evidence="10">Kringle-containing protein marking the eye and the nose</fullName>
    </recommendedName>
</protein>
<dbReference type="InterPro" id="IPR018056">
    <property type="entry name" value="Kringle_CS"/>
</dbReference>
<dbReference type="PROSITE" id="PS50070">
    <property type="entry name" value="KRINGLE_2"/>
    <property type="match status" value="1"/>
</dbReference>
<name>A0A673H639_9TELE</name>
<dbReference type="GO" id="GO:0016055">
    <property type="term" value="P:Wnt signaling pathway"/>
    <property type="evidence" value="ECO:0007669"/>
    <property type="project" value="UniProtKB-KW"/>
</dbReference>
<dbReference type="PANTHER" id="PTHR24261">
    <property type="entry name" value="PLASMINOGEN-RELATED"/>
    <property type="match status" value="1"/>
</dbReference>
<keyword evidence="9" id="KW-0325">Glycoprotein</keyword>
<dbReference type="FunFam" id="2.40.20.10:FF:000006">
    <property type="entry name" value="Kremen protein 2"/>
    <property type="match status" value="1"/>
</dbReference>
<dbReference type="SMART" id="SM00130">
    <property type="entry name" value="KR"/>
    <property type="match status" value="1"/>
</dbReference>
<organism evidence="13 14">
    <name type="scientific">Sinocyclocheilus rhinocerous</name>
    <dbReference type="NCBI Taxonomy" id="307959"/>
    <lineage>
        <taxon>Eukaryota</taxon>
        <taxon>Metazoa</taxon>
        <taxon>Chordata</taxon>
        <taxon>Craniata</taxon>
        <taxon>Vertebrata</taxon>
        <taxon>Euteleostomi</taxon>
        <taxon>Actinopterygii</taxon>
        <taxon>Neopterygii</taxon>
        <taxon>Teleostei</taxon>
        <taxon>Ostariophysi</taxon>
        <taxon>Cypriniformes</taxon>
        <taxon>Cyprinidae</taxon>
        <taxon>Cyprininae</taxon>
        <taxon>Sinocyclocheilus</taxon>
    </lineage>
</organism>
<dbReference type="PANTHER" id="PTHR24261:SF7">
    <property type="entry name" value="KRINGLE DOMAIN-CONTAINING PROTEIN"/>
    <property type="match status" value="1"/>
</dbReference>
<reference evidence="13" key="1">
    <citation type="submission" date="2025-08" db="UniProtKB">
        <authorList>
            <consortium name="Ensembl"/>
        </authorList>
    </citation>
    <scope>IDENTIFICATION</scope>
</reference>
<dbReference type="InterPro" id="IPR000001">
    <property type="entry name" value="Kringle"/>
</dbReference>
<keyword evidence="8" id="KW-1015">Disulfide bond</keyword>
<dbReference type="PRINTS" id="PR00018">
    <property type="entry name" value="KRINGLE"/>
</dbReference>
<evidence type="ECO:0000256" key="6">
    <source>
        <dbReference type="ARBA" id="ARBA00022989"/>
    </source>
</evidence>
<keyword evidence="7" id="KW-0472">Membrane</keyword>
<evidence type="ECO:0000313" key="14">
    <source>
        <dbReference type="Proteomes" id="UP000472270"/>
    </source>
</evidence>
<dbReference type="AlphaFoldDB" id="A0A673H639"/>
<keyword evidence="4" id="KW-0812">Transmembrane</keyword>
<dbReference type="Proteomes" id="UP000472270">
    <property type="component" value="Unassembled WGS sequence"/>
</dbReference>
<evidence type="ECO:0000256" key="10">
    <source>
        <dbReference type="ARBA" id="ARBA00032328"/>
    </source>
</evidence>
<dbReference type="Pfam" id="PF00051">
    <property type="entry name" value="Kringle"/>
    <property type="match status" value="1"/>
</dbReference>
<dbReference type="PROSITE" id="PS00021">
    <property type="entry name" value="KRINGLE_1"/>
    <property type="match status" value="1"/>
</dbReference>
<dbReference type="Ensembl" id="ENSSRHT00000022698.1">
    <property type="protein sequence ID" value="ENSSRHP00000022018.1"/>
    <property type="gene ID" value="ENSSRHG00000011685.1"/>
</dbReference>
<reference evidence="13" key="2">
    <citation type="submission" date="2025-09" db="UniProtKB">
        <authorList>
            <consortium name="Ensembl"/>
        </authorList>
    </citation>
    <scope>IDENTIFICATION</scope>
</reference>
<evidence type="ECO:0000256" key="1">
    <source>
        <dbReference type="ARBA" id="ARBA00004479"/>
    </source>
</evidence>
<evidence type="ECO:0000259" key="12">
    <source>
        <dbReference type="PROSITE" id="PS50070"/>
    </source>
</evidence>
<keyword evidence="5" id="KW-0732">Signal</keyword>
<dbReference type="GO" id="GO:0016020">
    <property type="term" value="C:membrane"/>
    <property type="evidence" value="ECO:0007669"/>
    <property type="project" value="UniProtKB-SubCell"/>
</dbReference>
<evidence type="ECO:0000256" key="4">
    <source>
        <dbReference type="ARBA" id="ARBA00022692"/>
    </source>
</evidence>
<keyword evidence="3" id="KW-0879">Wnt signaling pathway</keyword>
<keyword evidence="14" id="KW-1185">Reference proteome</keyword>
<comment type="subcellular location">
    <subcellularLocation>
        <location evidence="1">Membrane</location>
        <topology evidence="1">Single-pass type I membrane protein</topology>
    </subcellularLocation>
</comment>
<sequence>HRYFLSCLSECYTANGEDYRGRQNQTSLEGGRPCLFWNETFQHPYNTIKYPNGEGGLGPHNFCRNPDGDVRPWCYIADLEDGIYWKYCDIPTCQSKH</sequence>
<dbReference type="CDD" id="cd00108">
    <property type="entry name" value="KR"/>
    <property type="match status" value="1"/>
</dbReference>
<evidence type="ECO:0000256" key="11">
    <source>
        <dbReference type="PROSITE-ProRule" id="PRU00121"/>
    </source>
</evidence>
<dbReference type="InterPro" id="IPR038178">
    <property type="entry name" value="Kringle_sf"/>
</dbReference>
<evidence type="ECO:0000313" key="13">
    <source>
        <dbReference type="Ensembl" id="ENSSRHP00000022018.1"/>
    </source>
</evidence>
<feature type="domain" description="Kringle" evidence="12">
    <location>
        <begin position="10"/>
        <end position="93"/>
    </location>
</feature>
<evidence type="ECO:0000256" key="5">
    <source>
        <dbReference type="ARBA" id="ARBA00022729"/>
    </source>
</evidence>
<keyword evidence="2 11" id="KW-0420">Kringle</keyword>
<dbReference type="Gene3D" id="2.40.20.10">
    <property type="entry name" value="Plasminogen Kringle 4"/>
    <property type="match status" value="1"/>
</dbReference>
<comment type="caution">
    <text evidence="11">Lacks conserved residue(s) required for the propagation of feature annotation.</text>
</comment>
<keyword evidence="6" id="KW-1133">Transmembrane helix</keyword>
<accession>A0A673H639</accession>
<evidence type="ECO:0000256" key="3">
    <source>
        <dbReference type="ARBA" id="ARBA00022687"/>
    </source>
</evidence>
<evidence type="ECO:0000256" key="2">
    <source>
        <dbReference type="ARBA" id="ARBA00022572"/>
    </source>
</evidence>
<evidence type="ECO:0000256" key="8">
    <source>
        <dbReference type="ARBA" id="ARBA00023157"/>
    </source>
</evidence>
<dbReference type="SUPFAM" id="SSF57440">
    <property type="entry name" value="Kringle-like"/>
    <property type="match status" value="1"/>
</dbReference>
<proteinExistence type="predicted"/>